<keyword evidence="5 7" id="KW-1133">Transmembrane helix</keyword>
<keyword evidence="4 7" id="KW-0732">Signal</keyword>
<keyword evidence="6 7" id="KW-0472">Membrane</keyword>
<dbReference type="OrthoDB" id="419770at2759"/>
<keyword evidence="2 7" id="KW-0337">GPI-anchor biosynthesis</keyword>
<evidence type="ECO:0000313" key="8">
    <source>
        <dbReference type="EMBL" id="ODV81435.1"/>
    </source>
</evidence>
<evidence type="ECO:0000256" key="2">
    <source>
        <dbReference type="ARBA" id="ARBA00022502"/>
    </source>
</evidence>
<gene>
    <name evidence="8" type="ORF">CANTADRAFT_24382</name>
</gene>
<comment type="subcellular location">
    <subcellularLocation>
        <location evidence="1">Endomembrane system</location>
        <topology evidence="1">Multi-pass membrane protein</topology>
    </subcellularLocation>
    <subcellularLocation>
        <location evidence="7">Endoplasmic reticulum membrane</location>
        <topology evidence="7">Multi-pass membrane protein</topology>
    </subcellularLocation>
</comment>
<dbReference type="AlphaFoldDB" id="A0A1E4SPL2"/>
<organism evidence="8 9">
    <name type="scientific">Suhomyces tanzawaensis NRRL Y-17324</name>
    <dbReference type="NCBI Taxonomy" id="984487"/>
    <lineage>
        <taxon>Eukaryota</taxon>
        <taxon>Fungi</taxon>
        <taxon>Dikarya</taxon>
        <taxon>Ascomycota</taxon>
        <taxon>Saccharomycotina</taxon>
        <taxon>Pichiomycetes</taxon>
        <taxon>Debaryomycetaceae</taxon>
        <taxon>Suhomyces</taxon>
    </lineage>
</organism>
<evidence type="ECO:0000256" key="1">
    <source>
        <dbReference type="ARBA" id="ARBA00004127"/>
    </source>
</evidence>
<dbReference type="GeneID" id="30981235"/>
<accession>A0A1E4SPL2</accession>
<dbReference type="InterPro" id="IPR007217">
    <property type="entry name" value="Per1-like"/>
</dbReference>
<dbReference type="EMBL" id="KV453909">
    <property type="protein sequence ID" value="ODV81435.1"/>
    <property type="molecule type" value="Genomic_DNA"/>
</dbReference>
<keyword evidence="3 7" id="KW-0812">Transmembrane</keyword>
<evidence type="ECO:0000256" key="3">
    <source>
        <dbReference type="ARBA" id="ARBA00022692"/>
    </source>
</evidence>
<protein>
    <recommendedName>
        <fullName evidence="7">Post-GPI attachment to proteins factor 3</fullName>
    </recommendedName>
</protein>
<comment type="function">
    <text evidence="7">Involved in the lipid remodeling steps of GPI-anchor maturation.</text>
</comment>
<dbReference type="PANTHER" id="PTHR13148">
    <property type="entry name" value="PER1-RELATED"/>
    <property type="match status" value="1"/>
</dbReference>
<proteinExistence type="inferred from homology"/>
<dbReference type="GO" id="GO:0016788">
    <property type="term" value="F:hydrolase activity, acting on ester bonds"/>
    <property type="evidence" value="ECO:0007669"/>
    <property type="project" value="TreeGrafter"/>
</dbReference>
<comment type="similarity">
    <text evidence="7">Belongs to the PGAP3 family.</text>
</comment>
<evidence type="ECO:0000256" key="6">
    <source>
        <dbReference type="ARBA" id="ARBA00023136"/>
    </source>
</evidence>
<feature type="signal peptide" evidence="7">
    <location>
        <begin position="1"/>
        <end position="22"/>
    </location>
</feature>
<dbReference type="Proteomes" id="UP000094285">
    <property type="component" value="Unassembled WGS sequence"/>
</dbReference>
<dbReference type="RefSeq" id="XP_020066557.1">
    <property type="nucleotide sequence ID" value="XM_020207098.1"/>
</dbReference>
<dbReference type="GO" id="GO:0005789">
    <property type="term" value="C:endoplasmic reticulum membrane"/>
    <property type="evidence" value="ECO:0007669"/>
    <property type="project" value="UniProtKB-SubCell"/>
</dbReference>
<evidence type="ECO:0000313" key="9">
    <source>
        <dbReference type="Proteomes" id="UP000094285"/>
    </source>
</evidence>
<feature type="transmembrane region" description="Helical" evidence="7">
    <location>
        <begin position="338"/>
        <end position="358"/>
    </location>
</feature>
<feature type="chain" id="PRO_5016486579" description="Post-GPI attachment to proteins factor 3" evidence="7">
    <location>
        <begin position="23"/>
        <end position="403"/>
    </location>
</feature>
<keyword evidence="7" id="KW-0256">Endoplasmic reticulum</keyword>
<dbReference type="STRING" id="984487.A0A1E4SPL2"/>
<evidence type="ECO:0000256" key="4">
    <source>
        <dbReference type="ARBA" id="ARBA00022729"/>
    </source>
</evidence>
<feature type="transmembrane region" description="Helical" evidence="7">
    <location>
        <begin position="370"/>
        <end position="390"/>
    </location>
</feature>
<name>A0A1E4SPL2_9ASCO</name>
<feature type="transmembrane region" description="Helical" evidence="7">
    <location>
        <begin position="133"/>
        <end position="150"/>
    </location>
</feature>
<evidence type="ECO:0000256" key="5">
    <source>
        <dbReference type="ARBA" id="ARBA00022989"/>
    </source>
</evidence>
<keyword evidence="9" id="KW-1185">Reference proteome</keyword>
<sequence length="403" mass="47202">MHWSTVLCIASAWSPLIGKAIASHGDDLYAFSDCVYQCEQVTCHNNHYYEFQWRFRNILKDEPDFEFKYYNGDWEFDSIPLPLHLRLLGWTCELNCDYQCQRIIHQMRKDNNEELYQYHGKWPFLRVYGIQELVSAIFSVGNFYVNWLGFKRVFGLMKDKKLDPRLTYANYNVLFLAVVSMMAWTFSTIFHFRDYDLTEKLDYYFAGLTVLSGFHFIASRLLGLFEPGRVYSRISLGAICVGAYACHVYRLVNDWSYTYNMQANIAVGVLQNGGLGLLVYSLYSKFYAEEQAKKASHNGIEKENIMNEPANLSFLKYTSLRRVILPSFYANSPKLYSLYPLLLSTIVMLGMSLEVFDFPPFFFDLVDAHALWHLVTIFPAYYGWFDWLVWDINENILEKAKSD</sequence>
<feature type="transmembrane region" description="Helical" evidence="7">
    <location>
        <begin position="203"/>
        <end position="222"/>
    </location>
</feature>
<evidence type="ECO:0000256" key="7">
    <source>
        <dbReference type="RuleBase" id="RU365066"/>
    </source>
</evidence>
<feature type="transmembrane region" description="Helical" evidence="7">
    <location>
        <begin position="234"/>
        <end position="252"/>
    </location>
</feature>
<dbReference type="PANTHER" id="PTHR13148:SF0">
    <property type="entry name" value="POST-GPI ATTACHMENT TO PROTEINS FACTOR 3"/>
    <property type="match status" value="1"/>
</dbReference>
<feature type="transmembrane region" description="Helical" evidence="7">
    <location>
        <begin position="264"/>
        <end position="283"/>
    </location>
</feature>
<dbReference type="GO" id="GO:0006506">
    <property type="term" value="P:GPI anchor biosynthetic process"/>
    <property type="evidence" value="ECO:0007669"/>
    <property type="project" value="UniProtKB-KW"/>
</dbReference>
<feature type="transmembrane region" description="Helical" evidence="7">
    <location>
        <begin position="171"/>
        <end position="191"/>
    </location>
</feature>
<dbReference type="Pfam" id="PF04080">
    <property type="entry name" value="Per1"/>
    <property type="match status" value="1"/>
</dbReference>
<reference evidence="9" key="1">
    <citation type="submission" date="2016-05" db="EMBL/GenBank/DDBJ databases">
        <title>Comparative genomics of biotechnologically important yeasts.</title>
        <authorList>
            <consortium name="DOE Joint Genome Institute"/>
            <person name="Riley R."/>
            <person name="Haridas S."/>
            <person name="Wolfe K.H."/>
            <person name="Lopes M.R."/>
            <person name="Hittinger C.T."/>
            <person name="Goker M."/>
            <person name="Salamov A."/>
            <person name="Wisecaver J."/>
            <person name="Long T.M."/>
            <person name="Aerts A.L."/>
            <person name="Barry K."/>
            <person name="Choi C."/>
            <person name="Clum A."/>
            <person name="Coughlan A.Y."/>
            <person name="Deshpande S."/>
            <person name="Douglass A.P."/>
            <person name="Hanson S.J."/>
            <person name="Klenk H.-P."/>
            <person name="Labutti K."/>
            <person name="Lapidus A."/>
            <person name="Lindquist E."/>
            <person name="Lipzen A."/>
            <person name="Meier-Kolthoff J.P."/>
            <person name="Ohm R.A."/>
            <person name="Otillar R.P."/>
            <person name="Pangilinan J."/>
            <person name="Peng Y."/>
            <person name="Rokas A."/>
            <person name="Rosa C.A."/>
            <person name="Scheuner C."/>
            <person name="Sibirny A.A."/>
            <person name="Slot J.C."/>
            <person name="Stielow J.B."/>
            <person name="Sun H."/>
            <person name="Kurtzman C.P."/>
            <person name="Blackwell M."/>
            <person name="Grigoriev I.V."/>
            <person name="Jeffries T.W."/>
        </authorList>
    </citation>
    <scope>NUCLEOTIDE SEQUENCE [LARGE SCALE GENOMIC DNA]</scope>
    <source>
        <strain evidence="9">NRRL Y-17324</strain>
    </source>
</reference>